<dbReference type="PANTHER" id="PTHR46791:SF13">
    <property type="entry name" value="CLR5 DOMAIN-CONTAINING PROTEIN"/>
    <property type="match status" value="1"/>
</dbReference>
<dbReference type="Proteomes" id="UP000327044">
    <property type="component" value="Unassembled WGS sequence"/>
</dbReference>
<dbReference type="InParanoid" id="A0A5N4AM12"/>
<protein>
    <recommendedName>
        <fullName evidence="1">Integrase core domain-containing protein</fullName>
    </recommendedName>
</protein>
<dbReference type="InterPro" id="IPR058913">
    <property type="entry name" value="Integrase_dom_put"/>
</dbReference>
<dbReference type="InterPro" id="IPR012337">
    <property type="entry name" value="RNaseH-like_sf"/>
</dbReference>
<dbReference type="PANTHER" id="PTHR46791">
    <property type="entry name" value="EXPRESSED PROTEIN"/>
    <property type="match status" value="1"/>
</dbReference>
<sequence>MCLFRRKSYTPLEILIPFLNIEIGTSAQLNGYKWMHLKCIQAGLNNVTRETVRLAIGLIDSQGVELRRKKRLRRRQYQNQGPNHLWHMDSYDKLKPYGIAINGCIDGFSRHIVWLKAGRTSSDPKVIAGYYISTVTRVGGCPRRIRADFGTENGTKIITKRLILYMEQVNQRIESWWSILRKHHAQFWINFFQIMKEEFIFDGSFLDKNLCQFCFLEIIQDESRDELDDVALEWNIHRIRQSRNNVAPHGRPVLMFESTEIYNTRDFKVPVAEVKRIAYQRECKNLETVCDEDLEELCKLIMEEKTLPPPKDPYDALTLYKMLKSEIGVRLDL</sequence>
<dbReference type="SUPFAM" id="SSF53098">
    <property type="entry name" value="Ribonuclease H-like"/>
    <property type="match status" value="1"/>
</dbReference>
<feature type="domain" description="Integrase core" evidence="1">
    <location>
        <begin position="77"/>
        <end position="245"/>
    </location>
</feature>
<dbReference type="Pfam" id="PF24764">
    <property type="entry name" value="rva_4"/>
    <property type="match status" value="1"/>
</dbReference>
<evidence type="ECO:0000313" key="3">
    <source>
        <dbReference type="Proteomes" id="UP000327044"/>
    </source>
</evidence>
<gene>
    <name evidence="2" type="ORF">PPYR_09373</name>
</gene>
<reference evidence="2 3" key="1">
    <citation type="journal article" date="2018" name="Elife">
        <title>Firefly genomes illuminate parallel origins of bioluminescence in beetles.</title>
        <authorList>
            <person name="Fallon T.R."/>
            <person name="Lower S.E."/>
            <person name="Chang C.H."/>
            <person name="Bessho-Uehara M."/>
            <person name="Martin G.J."/>
            <person name="Bewick A.J."/>
            <person name="Behringer M."/>
            <person name="Debat H.J."/>
            <person name="Wong I."/>
            <person name="Day J.C."/>
            <person name="Suvorov A."/>
            <person name="Silva C.J."/>
            <person name="Stanger-Hall K.F."/>
            <person name="Hall D.W."/>
            <person name="Schmitz R.J."/>
            <person name="Nelson D.R."/>
            <person name="Lewis S.M."/>
            <person name="Shigenobu S."/>
            <person name="Bybee S.M."/>
            <person name="Larracuente A.M."/>
            <person name="Oba Y."/>
            <person name="Weng J.K."/>
        </authorList>
    </citation>
    <scope>NUCLEOTIDE SEQUENCE [LARGE SCALE GENOMIC DNA]</scope>
    <source>
        <strain evidence="2">1611_PpyrPB1</strain>
        <tissue evidence="2">Whole body</tissue>
    </source>
</reference>
<dbReference type="AlphaFoldDB" id="A0A5N4AM12"/>
<keyword evidence="3" id="KW-1185">Reference proteome</keyword>
<name>A0A5N4AM12_PHOPY</name>
<comment type="caution">
    <text evidence="2">The sequence shown here is derived from an EMBL/GenBank/DDBJ whole genome shotgun (WGS) entry which is preliminary data.</text>
</comment>
<dbReference type="EMBL" id="VVIM01000006">
    <property type="protein sequence ID" value="KAB0798380.1"/>
    <property type="molecule type" value="Genomic_DNA"/>
</dbReference>
<proteinExistence type="predicted"/>
<accession>A0A5N4AM12</accession>
<evidence type="ECO:0000313" key="2">
    <source>
        <dbReference type="EMBL" id="KAB0798380.1"/>
    </source>
</evidence>
<organism evidence="2 3">
    <name type="scientific">Photinus pyralis</name>
    <name type="common">Common eastern firefly</name>
    <name type="synonym">Lampyris pyralis</name>
    <dbReference type="NCBI Taxonomy" id="7054"/>
    <lineage>
        <taxon>Eukaryota</taxon>
        <taxon>Metazoa</taxon>
        <taxon>Ecdysozoa</taxon>
        <taxon>Arthropoda</taxon>
        <taxon>Hexapoda</taxon>
        <taxon>Insecta</taxon>
        <taxon>Pterygota</taxon>
        <taxon>Neoptera</taxon>
        <taxon>Endopterygota</taxon>
        <taxon>Coleoptera</taxon>
        <taxon>Polyphaga</taxon>
        <taxon>Elateriformia</taxon>
        <taxon>Elateroidea</taxon>
        <taxon>Lampyridae</taxon>
        <taxon>Lampyrinae</taxon>
        <taxon>Photinus</taxon>
    </lineage>
</organism>
<evidence type="ECO:0000259" key="1">
    <source>
        <dbReference type="Pfam" id="PF24764"/>
    </source>
</evidence>